<dbReference type="Gene3D" id="1.10.287.130">
    <property type="match status" value="1"/>
</dbReference>
<comment type="catalytic activity">
    <reaction evidence="1">
        <text>ATP + protein L-histidine = ADP + protein N-phospho-L-histidine.</text>
        <dbReference type="EC" id="2.7.13.3"/>
    </reaction>
</comment>
<keyword evidence="5" id="KW-0808">Transferase</keyword>
<protein>
    <recommendedName>
        <fullName evidence="2">histidine kinase</fullName>
        <ecNumber evidence="2">2.7.13.3</ecNumber>
    </recommendedName>
</protein>
<dbReference type="Proteomes" id="UP001620597">
    <property type="component" value="Unassembled WGS sequence"/>
</dbReference>
<keyword evidence="6" id="KW-1185">Reference proteome</keyword>
<reference evidence="5 6" key="1">
    <citation type="submission" date="2024-03" db="EMBL/GenBank/DDBJ databases">
        <title>High-quality draft genome sequence of Oceanobacter sp. wDCs-4.</title>
        <authorList>
            <person name="Dong C."/>
        </authorList>
    </citation>
    <scope>NUCLEOTIDE SEQUENCE [LARGE SCALE GENOMIC DNA]</scope>
    <source>
        <strain evidence="6">wDCs-4</strain>
    </source>
</reference>
<dbReference type="RefSeq" id="WP_416207104.1">
    <property type="nucleotide sequence ID" value="NZ_JBBKTX010000025.1"/>
</dbReference>
<comment type="caution">
    <text evidence="5">The sequence shown here is derived from an EMBL/GenBank/DDBJ whole genome shotgun (WGS) entry which is preliminary data.</text>
</comment>
<evidence type="ECO:0000313" key="6">
    <source>
        <dbReference type="Proteomes" id="UP001620597"/>
    </source>
</evidence>
<keyword evidence="3" id="KW-1133">Transmembrane helix</keyword>
<organism evidence="5 6">
    <name type="scientific">Oceanobacter antarcticus</name>
    <dbReference type="NCBI Taxonomy" id="3133425"/>
    <lineage>
        <taxon>Bacteria</taxon>
        <taxon>Pseudomonadati</taxon>
        <taxon>Pseudomonadota</taxon>
        <taxon>Gammaproteobacteria</taxon>
        <taxon>Oceanospirillales</taxon>
        <taxon>Oceanospirillaceae</taxon>
        <taxon>Oceanobacter</taxon>
    </lineage>
</organism>
<dbReference type="InterPro" id="IPR036890">
    <property type="entry name" value="HATPase_C_sf"/>
</dbReference>
<keyword evidence="5" id="KW-0418">Kinase</keyword>
<dbReference type="SUPFAM" id="SSF55874">
    <property type="entry name" value="ATPase domain of HSP90 chaperone/DNA topoisomerase II/histidine kinase"/>
    <property type="match status" value="1"/>
</dbReference>
<feature type="domain" description="Signal transduction histidine kinase dimerisation/phosphoacceptor" evidence="4">
    <location>
        <begin position="265"/>
        <end position="318"/>
    </location>
</feature>
<keyword evidence="3" id="KW-0812">Transmembrane</keyword>
<dbReference type="SUPFAM" id="SSF47384">
    <property type="entry name" value="Homodimeric domain of signal transducing histidine kinase"/>
    <property type="match status" value="1"/>
</dbReference>
<feature type="transmembrane region" description="Helical" evidence="3">
    <location>
        <begin position="231"/>
        <end position="252"/>
    </location>
</feature>
<dbReference type="EMBL" id="JBBKTX010000025">
    <property type="protein sequence ID" value="MFK4754167.1"/>
    <property type="molecule type" value="Genomic_DNA"/>
</dbReference>
<dbReference type="InterPro" id="IPR036097">
    <property type="entry name" value="HisK_dim/P_sf"/>
</dbReference>
<name>A0ABW8NME5_9GAMM</name>
<dbReference type="Gene3D" id="3.30.565.10">
    <property type="entry name" value="Histidine kinase-like ATPase, C-terminal domain"/>
    <property type="match status" value="1"/>
</dbReference>
<sequence length="491" mass="54646">MSAPLFLLPSSMADVALMLAWRRWLLFCLWLGCWPWLLIGWAALESPTVARSDLEQQQRIQALVSPLLGLGETEAAYKLRALAYESIDIELVVRWQAGHRVYPDLSGMSTFPESTLLTEALPGMTELRRRLESGDTGVVSLAVYLSTGQARLYCWQPPVTALAETLCVAAAVPAAVSSAVVSATSSMAAMPDRQLFASQLHGGIAGSQDDERLGRQQVSQSWTLLWGKDDLLFLGLVISTLAGMVLWGWRWLTAARTRRVLAVELREQLRELIHDLRLPLANVLLYSGLMSRQPDAARRYCPVLEEEGQRLQSLVSELAALLFPLQPRRWSNRQVSRLAHCPQDQIRRLARATAARLEQSQCQLTLDLGGTTLLSYSPEALNRILHNLLDNCARHAPGSRVTLACREEGSGAAAATLVIELCCRYPAGTRRRSGWWRWHEWAGTGLGSCRRLVREQGWCWRSQLTAEGYRAVLQMPLSDAVPVFESGVLRV</sequence>
<evidence type="ECO:0000256" key="1">
    <source>
        <dbReference type="ARBA" id="ARBA00000085"/>
    </source>
</evidence>
<accession>A0ABW8NME5</accession>
<evidence type="ECO:0000313" key="5">
    <source>
        <dbReference type="EMBL" id="MFK4754167.1"/>
    </source>
</evidence>
<evidence type="ECO:0000256" key="2">
    <source>
        <dbReference type="ARBA" id="ARBA00012438"/>
    </source>
</evidence>
<evidence type="ECO:0000259" key="4">
    <source>
        <dbReference type="Pfam" id="PF00512"/>
    </source>
</evidence>
<dbReference type="CDD" id="cd00082">
    <property type="entry name" value="HisKA"/>
    <property type="match status" value="1"/>
</dbReference>
<dbReference type="GO" id="GO:0016301">
    <property type="term" value="F:kinase activity"/>
    <property type="evidence" value="ECO:0007669"/>
    <property type="project" value="UniProtKB-KW"/>
</dbReference>
<gene>
    <name evidence="5" type="ORF">WG929_17275</name>
</gene>
<proteinExistence type="predicted"/>
<feature type="transmembrane region" description="Helical" evidence="3">
    <location>
        <begin position="23"/>
        <end position="44"/>
    </location>
</feature>
<dbReference type="EC" id="2.7.13.3" evidence="2"/>
<keyword evidence="3" id="KW-0472">Membrane</keyword>
<dbReference type="Pfam" id="PF00512">
    <property type="entry name" value="HisKA"/>
    <property type="match status" value="1"/>
</dbReference>
<evidence type="ECO:0000256" key="3">
    <source>
        <dbReference type="SAM" id="Phobius"/>
    </source>
</evidence>
<dbReference type="InterPro" id="IPR003661">
    <property type="entry name" value="HisK_dim/P_dom"/>
</dbReference>